<dbReference type="EMBL" id="CADCVK010000385">
    <property type="protein sequence ID" value="CAA9501621.1"/>
    <property type="molecule type" value="Genomic_DNA"/>
</dbReference>
<gene>
    <name evidence="2" type="ORF">AVDCRST_MAG12-2694</name>
</gene>
<feature type="region of interest" description="Disordered" evidence="1">
    <location>
        <begin position="348"/>
        <end position="404"/>
    </location>
</feature>
<sequence>DPGPSHLWRGGFLAAGRRSGEWGEPRAFRRLQLRRPRDYSRQKVRDGDARAPAGDRCGDGLDAQGGGLEQEQDQALPLPASQRRRAEEASRAGAPGLRVRAQALRPGPRAGQQPGRVPRRGRVRRLYAGFWDLRRRGRAADAGGLRPGLHARRGREGRRDLGGRGGEPLRPVPGRDAVRDVRVDLPGGTRQEPRPALRAHGVRPAEPRTSRPLDAREPQRRGLLRPCRRAAVLRQPAHRPCEFVYQHGRLAAGNRRRHGRPVRRLRPLRRRAARGPCPGRAGRLVALVARGQQVGRRRGAVPGRDLQAVGGGFLPARQARQGAGGAPRAQGGPLEHPVPRAQHLGQVGLRGPALPDGGHDRPRRQPGQGVGLAGRRARRDAGRAGCCGPVVQGQGLARAPLPSL</sequence>
<feature type="region of interest" description="Disordered" evidence="1">
    <location>
        <begin position="1"/>
        <end position="121"/>
    </location>
</feature>
<feature type="non-terminal residue" evidence="2">
    <location>
        <position position="1"/>
    </location>
</feature>
<name>A0A6J4SKH1_9ACTN</name>
<feature type="region of interest" description="Disordered" evidence="1">
    <location>
        <begin position="141"/>
        <end position="213"/>
    </location>
</feature>
<proteinExistence type="predicted"/>
<evidence type="ECO:0000313" key="2">
    <source>
        <dbReference type="EMBL" id="CAA9501621.1"/>
    </source>
</evidence>
<feature type="non-terminal residue" evidence="2">
    <location>
        <position position="404"/>
    </location>
</feature>
<feature type="compositionally biased region" description="Basic and acidic residues" evidence="1">
    <location>
        <begin position="18"/>
        <end position="27"/>
    </location>
</feature>
<feature type="compositionally biased region" description="Basic and acidic residues" evidence="1">
    <location>
        <begin position="35"/>
        <end position="49"/>
    </location>
</feature>
<organism evidence="2">
    <name type="scientific">uncultured Rubrobacteraceae bacterium</name>
    <dbReference type="NCBI Taxonomy" id="349277"/>
    <lineage>
        <taxon>Bacteria</taxon>
        <taxon>Bacillati</taxon>
        <taxon>Actinomycetota</taxon>
        <taxon>Rubrobacteria</taxon>
        <taxon>Rubrobacterales</taxon>
        <taxon>Rubrobacteraceae</taxon>
        <taxon>environmental samples</taxon>
    </lineage>
</organism>
<protein>
    <submittedName>
        <fullName evidence="2">Polyhydroxyalkanoic acid synthase</fullName>
    </submittedName>
</protein>
<reference evidence="2" key="1">
    <citation type="submission" date="2020-02" db="EMBL/GenBank/DDBJ databases">
        <authorList>
            <person name="Meier V. D."/>
        </authorList>
    </citation>
    <scope>NUCLEOTIDE SEQUENCE</scope>
    <source>
        <strain evidence="2">AVDCRST_MAG12</strain>
    </source>
</reference>
<accession>A0A6J4SKH1</accession>
<evidence type="ECO:0000256" key="1">
    <source>
        <dbReference type="SAM" id="MobiDB-lite"/>
    </source>
</evidence>
<feature type="compositionally biased region" description="Low complexity" evidence="1">
    <location>
        <begin position="105"/>
        <end position="116"/>
    </location>
</feature>
<dbReference type="AlphaFoldDB" id="A0A6J4SKH1"/>
<feature type="compositionally biased region" description="Basic and acidic residues" evidence="1">
    <location>
        <begin position="203"/>
        <end position="213"/>
    </location>
</feature>